<dbReference type="AlphaFoldDB" id="A0A1M4X6U0"/>
<dbReference type="Proteomes" id="UP000184404">
    <property type="component" value="Unassembled WGS sequence"/>
</dbReference>
<evidence type="ECO:0000313" key="2">
    <source>
        <dbReference type="Proteomes" id="UP000184404"/>
    </source>
</evidence>
<dbReference type="STRING" id="1123243.SAMN02745190_01366"/>
<evidence type="ECO:0000313" key="1">
    <source>
        <dbReference type="EMBL" id="SHE89093.1"/>
    </source>
</evidence>
<sequence length="124" mass="14452">MLYSIDNGKYVRHIPHKKEFDKWMAMLSKADYAKIENELNKRINMSDVNTAGWIPGHDWTGTVFEPIYHACGQNITHSAMFFGLIVFNLLMNRQDKVWGFGRFEKDGKPIESMTYFVLDNPPSF</sequence>
<keyword evidence="2" id="KW-1185">Reference proteome</keyword>
<accession>A0A1M4X6U0</accession>
<organism evidence="1 2">
    <name type="scientific">Schwartzia succinivorans DSM 10502</name>
    <dbReference type="NCBI Taxonomy" id="1123243"/>
    <lineage>
        <taxon>Bacteria</taxon>
        <taxon>Bacillati</taxon>
        <taxon>Bacillota</taxon>
        <taxon>Negativicutes</taxon>
        <taxon>Selenomonadales</taxon>
        <taxon>Selenomonadaceae</taxon>
        <taxon>Schwartzia</taxon>
    </lineage>
</organism>
<protein>
    <submittedName>
        <fullName evidence="1">Uncharacterized protein</fullName>
    </submittedName>
</protein>
<gene>
    <name evidence="1" type="ORF">SAMN02745190_01366</name>
</gene>
<dbReference type="OrthoDB" id="7595337at2"/>
<name>A0A1M4X6U0_9FIRM</name>
<proteinExistence type="predicted"/>
<reference evidence="1 2" key="1">
    <citation type="submission" date="2016-11" db="EMBL/GenBank/DDBJ databases">
        <authorList>
            <person name="Jaros S."/>
            <person name="Januszkiewicz K."/>
            <person name="Wedrychowicz H."/>
        </authorList>
    </citation>
    <scope>NUCLEOTIDE SEQUENCE [LARGE SCALE GENOMIC DNA]</scope>
    <source>
        <strain evidence="1 2">DSM 10502</strain>
    </source>
</reference>
<dbReference type="EMBL" id="FQUG01000005">
    <property type="protein sequence ID" value="SHE89093.1"/>
    <property type="molecule type" value="Genomic_DNA"/>
</dbReference>
<dbReference type="RefSeq" id="WP_072935704.1">
    <property type="nucleotide sequence ID" value="NZ_FQUG01000005.1"/>
</dbReference>